<dbReference type="Proteomes" id="UP000460221">
    <property type="component" value="Unassembled WGS sequence"/>
</dbReference>
<feature type="transmembrane region" description="Helical" evidence="6">
    <location>
        <begin position="221"/>
        <end position="247"/>
    </location>
</feature>
<protein>
    <submittedName>
        <fullName evidence="7">ABC transporter permease</fullName>
    </submittedName>
</protein>
<evidence type="ECO:0000256" key="4">
    <source>
        <dbReference type="ARBA" id="ARBA00022989"/>
    </source>
</evidence>
<dbReference type="PANTHER" id="PTHR30028:SF0">
    <property type="entry name" value="PROTEIN ALUMINUM SENSITIVE 3"/>
    <property type="match status" value="1"/>
</dbReference>
<name>A0A7K1FHB8_9ACTN</name>
<evidence type="ECO:0000313" key="7">
    <source>
        <dbReference type="EMBL" id="MTD13515.1"/>
    </source>
</evidence>
<feature type="transmembrane region" description="Helical" evidence="6">
    <location>
        <begin position="39"/>
        <end position="58"/>
    </location>
</feature>
<feature type="transmembrane region" description="Helical" evidence="6">
    <location>
        <begin position="6"/>
        <end position="27"/>
    </location>
</feature>
<comment type="similarity">
    <text evidence="2">Belongs to the UPF0014 family.</text>
</comment>
<comment type="subcellular location">
    <subcellularLocation>
        <location evidence="1">Membrane</location>
        <topology evidence="1">Multi-pass membrane protein</topology>
    </subcellularLocation>
</comment>
<comment type="caution">
    <text evidence="7">The sequence shown here is derived from an EMBL/GenBank/DDBJ whole genome shotgun (WGS) entry which is preliminary data.</text>
</comment>
<dbReference type="RefSeq" id="WP_154767362.1">
    <property type="nucleotide sequence ID" value="NZ_WLYK01000001.1"/>
</dbReference>
<keyword evidence="8" id="KW-1185">Reference proteome</keyword>
<evidence type="ECO:0000256" key="2">
    <source>
        <dbReference type="ARBA" id="ARBA00005268"/>
    </source>
</evidence>
<keyword evidence="4 6" id="KW-1133">Transmembrane helix</keyword>
<gene>
    <name evidence="7" type="ORF">GIS00_06100</name>
</gene>
<feature type="transmembrane region" description="Helical" evidence="6">
    <location>
        <begin position="194"/>
        <end position="214"/>
    </location>
</feature>
<proteinExistence type="inferred from homology"/>
<dbReference type="EMBL" id="WLYK01000001">
    <property type="protein sequence ID" value="MTD13515.1"/>
    <property type="molecule type" value="Genomic_DNA"/>
</dbReference>
<reference evidence="7 8" key="1">
    <citation type="submission" date="2019-11" db="EMBL/GenBank/DDBJ databases">
        <authorList>
            <person name="Jiang L.-Q."/>
        </authorList>
    </citation>
    <scope>NUCLEOTIDE SEQUENCE [LARGE SCALE GENOMIC DNA]</scope>
    <source>
        <strain evidence="7 8">YIM 132087</strain>
    </source>
</reference>
<evidence type="ECO:0000256" key="3">
    <source>
        <dbReference type="ARBA" id="ARBA00022692"/>
    </source>
</evidence>
<dbReference type="AlphaFoldDB" id="A0A7K1FHB8"/>
<dbReference type="GO" id="GO:0005886">
    <property type="term" value="C:plasma membrane"/>
    <property type="evidence" value="ECO:0007669"/>
    <property type="project" value="TreeGrafter"/>
</dbReference>
<organism evidence="7 8">
    <name type="scientific">Nakamurella alba</name>
    <dbReference type="NCBI Taxonomy" id="2665158"/>
    <lineage>
        <taxon>Bacteria</taxon>
        <taxon>Bacillati</taxon>
        <taxon>Actinomycetota</taxon>
        <taxon>Actinomycetes</taxon>
        <taxon>Nakamurellales</taxon>
        <taxon>Nakamurellaceae</taxon>
        <taxon>Nakamurella</taxon>
    </lineage>
</organism>
<evidence type="ECO:0000256" key="1">
    <source>
        <dbReference type="ARBA" id="ARBA00004141"/>
    </source>
</evidence>
<dbReference type="InterPro" id="IPR005226">
    <property type="entry name" value="UPF0014_fam"/>
</dbReference>
<feature type="transmembrane region" description="Helical" evidence="6">
    <location>
        <begin position="95"/>
        <end position="118"/>
    </location>
</feature>
<evidence type="ECO:0000256" key="5">
    <source>
        <dbReference type="ARBA" id="ARBA00023136"/>
    </source>
</evidence>
<sequence>MNSTGSVLLGPALAVVLVVLAGLAALVVRFSGVGRWRDVLTAAVRAVLQLAAVSAVIGLVLRSIWATAGFLLLMTAVAAGTSARRITGSVRGRGWWTALPIAVAVLPTLSLILASGALPLSPVALLPSAGILIGGAMTATSLAGRRLTEELHDRRGEYEAALSIGLVRRDAVRLVGRPAAALALVPGLDQTRTVGLVTLPGAFVGVLLAGASAWQAGATQLLVLFGLLLVQSTAVLVTVELVAAGLLPPGGTVLPS</sequence>
<feature type="transmembrane region" description="Helical" evidence="6">
    <location>
        <begin position="64"/>
        <end position="83"/>
    </location>
</feature>
<keyword evidence="3 6" id="KW-0812">Transmembrane</keyword>
<evidence type="ECO:0000313" key="8">
    <source>
        <dbReference type="Proteomes" id="UP000460221"/>
    </source>
</evidence>
<dbReference type="PANTHER" id="PTHR30028">
    <property type="entry name" value="UPF0014 INNER MEMBRANE PROTEIN YBBM-RELATED"/>
    <property type="match status" value="1"/>
</dbReference>
<keyword evidence="5 6" id="KW-0472">Membrane</keyword>
<dbReference type="Pfam" id="PF03649">
    <property type="entry name" value="UPF0014"/>
    <property type="match status" value="1"/>
</dbReference>
<evidence type="ECO:0000256" key="6">
    <source>
        <dbReference type="SAM" id="Phobius"/>
    </source>
</evidence>
<accession>A0A7K1FHB8</accession>